<evidence type="ECO:0000256" key="4">
    <source>
        <dbReference type="PIRSR" id="PIRSR601310-3"/>
    </source>
</evidence>
<dbReference type="PANTHER" id="PTHR12486">
    <property type="entry name" value="APRATAXIN-RELATED"/>
    <property type="match status" value="1"/>
</dbReference>
<evidence type="ECO:0000313" key="8">
    <source>
        <dbReference type="Proteomes" id="UP000243579"/>
    </source>
</evidence>
<dbReference type="Pfam" id="PF11969">
    <property type="entry name" value="DcpS_C"/>
    <property type="match status" value="1"/>
</dbReference>
<dbReference type="OrthoDB" id="1915375at2759"/>
<dbReference type="InterPro" id="IPR036265">
    <property type="entry name" value="HIT-like_sf"/>
</dbReference>
<comment type="caution">
    <text evidence="7">The sequence shown here is derived from an EMBL/GenBank/DDBJ whole genome shotgun (WGS) entry which is preliminary data.</text>
</comment>
<evidence type="ECO:0000313" key="7">
    <source>
        <dbReference type="EMBL" id="OQR84124.1"/>
    </source>
</evidence>
<name>A0A1V9YEE3_ACHHY</name>
<sequence>MFLWKRTFGRPYREPCVFCDRAQIQTSGILFEDDRVVAFRDRRPRASSHLLVIPKEHIVNTHALDHGHIELVQHMVAVGRAVLAKESDTRALAETPPIFGFHQYPFTSVDHLHLHCLVPPFEPCYNRLRYTETWFSNYVSVESLLQSLHESRPANA</sequence>
<evidence type="ECO:0000256" key="2">
    <source>
        <dbReference type="ARBA" id="ARBA00022801"/>
    </source>
</evidence>
<accession>A0A1V9YEE3</accession>
<dbReference type="PANTHER" id="PTHR12486:SF5">
    <property type="entry name" value="ADENOSINE 5'-MONOPHOSPHORAMIDASE HINT3"/>
    <property type="match status" value="1"/>
</dbReference>
<proteinExistence type="predicted"/>
<dbReference type="Gene3D" id="3.30.428.10">
    <property type="entry name" value="HIT-like"/>
    <property type="match status" value="1"/>
</dbReference>
<keyword evidence="8" id="KW-1185">Reference proteome</keyword>
<dbReference type="AlphaFoldDB" id="A0A1V9YEE3"/>
<protein>
    <recommendedName>
        <fullName evidence="6">HIT domain-containing protein</fullName>
    </recommendedName>
</protein>
<keyword evidence="2" id="KW-0378">Hydrolase</keyword>
<dbReference type="InterPro" id="IPR011146">
    <property type="entry name" value="HIT-like"/>
</dbReference>
<keyword evidence="1" id="KW-0547">Nucleotide-binding</keyword>
<organism evidence="7 8">
    <name type="scientific">Achlya hypogyna</name>
    <name type="common">Oomycete</name>
    <name type="synonym">Protoachlya hypogyna</name>
    <dbReference type="NCBI Taxonomy" id="1202772"/>
    <lineage>
        <taxon>Eukaryota</taxon>
        <taxon>Sar</taxon>
        <taxon>Stramenopiles</taxon>
        <taxon>Oomycota</taxon>
        <taxon>Saprolegniomycetes</taxon>
        <taxon>Saprolegniales</taxon>
        <taxon>Achlyaceae</taxon>
        <taxon>Achlya</taxon>
    </lineage>
</organism>
<evidence type="ECO:0000256" key="1">
    <source>
        <dbReference type="ARBA" id="ARBA00022741"/>
    </source>
</evidence>
<dbReference type="PROSITE" id="PS51084">
    <property type="entry name" value="HIT_2"/>
    <property type="match status" value="1"/>
</dbReference>
<dbReference type="PRINTS" id="PR00332">
    <property type="entry name" value="HISTRIAD"/>
</dbReference>
<gene>
    <name evidence="7" type="ORF">ACHHYP_13865</name>
</gene>
<evidence type="ECO:0000256" key="3">
    <source>
        <dbReference type="PIRSR" id="PIRSR601310-1"/>
    </source>
</evidence>
<feature type="short sequence motif" description="Histidine triad motif" evidence="4 5">
    <location>
        <begin position="111"/>
        <end position="115"/>
    </location>
</feature>
<dbReference type="InterPro" id="IPR001310">
    <property type="entry name" value="Histidine_triad_HIT"/>
</dbReference>
<feature type="domain" description="HIT" evidence="6">
    <location>
        <begin position="17"/>
        <end position="130"/>
    </location>
</feature>
<feature type="active site" description="Tele-AMP-histidine intermediate" evidence="3">
    <location>
        <position position="113"/>
    </location>
</feature>
<dbReference type="GO" id="GO:0016787">
    <property type="term" value="F:hydrolase activity"/>
    <property type="evidence" value="ECO:0007669"/>
    <property type="project" value="UniProtKB-KW"/>
</dbReference>
<reference evidence="7 8" key="1">
    <citation type="journal article" date="2014" name="Genome Biol. Evol.">
        <title>The secreted proteins of Achlya hypogyna and Thraustotheca clavata identify the ancestral oomycete secretome and reveal gene acquisitions by horizontal gene transfer.</title>
        <authorList>
            <person name="Misner I."/>
            <person name="Blouin N."/>
            <person name="Leonard G."/>
            <person name="Richards T.A."/>
            <person name="Lane C.E."/>
        </authorList>
    </citation>
    <scope>NUCLEOTIDE SEQUENCE [LARGE SCALE GENOMIC DNA]</scope>
    <source>
        <strain evidence="7 8">ATCC 48635</strain>
    </source>
</reference>
<dbReference type="EMBL" id="JNBR01001930">
    <property type="protein sequence ID" value="OQR84124.1"/>
    <property type="molecule type" value="Genomic_DNA"/>
</dbReference>
<dbReference type="STRING" id="1202772.A0A1V9YEE3"/>
<dbReference type="Proteomes" id="UP000243579">
    <property type="component" value="Unassembled WGS sequence"/>
</dbReference>
<dbReference type="SUPFAM" id="SSF54197">
    <property type="entry name" value="HIT-like"/>
    <property type="match status" value="1"/>
</dbReference>
<evidence type="ECO:0000259" key="6">
    <source>
        <dbReference type="PROSITE" id="PS51084"/>
    </source>
</evidence>
<dbReference type="GO" id="GO:0000166">
    <property type="term" value="F:nucleotide binding"/>
    <property type="evidence" value="ECO:0007669"/>
    <property type="project" value="UniProtKB-KW"/>
</dbReference>
<evidence type="ECO:0000256" key="5">
    <source>
        <dbReference type="PROSITE-ProRule" id="PRU00464"/>
    </source>
</evidence>